<dbReference type="RefSeq" id="WP_202383052.1">
    <property type="nucleotide sequence ID" value="NZ_BAAAMA010000009.1"/>
</dbReference>
<sequence length="331" mass="35142">MDTNGGTPHGRAGPSPNVQAVDAEFAELRGLEHARRLADAARLRALARILALAVPTPVGQAGPGSAGGAHAARARMIAYRSLRFELASTLSTSEHVAERMLDTAAVASEQYAESLATLEAGAISLPHVEVIVAEGSVFTTGSPEHDIPLRRRYEREVLEVARHAPPQRLRPIARRIAAELAEVPLAERHREARERRHVRVTEETDGMSLLTAFLPSVDAHAIHDGLTRRVAVLRRSSGSAPSILTRPGNSPRPATCGIESASTTTARCSRLGATARAPKSGASSRCETCTAGPRAVRSLPSAATLTTRSTRRAAVRRARTISRTSAGGTTR</sequence>
<evidence type="ECO:0000313" key="2">
    <source>
        <dbReference type="EMBL" id="MBL3690874.1"/>
    </source>
</evidence>
<gene>
    <name evidence="2" type="ORF">D3226_13075</name>
</gene>
<evidence type="ECO:0000313" key="3">
    <source>
        <dbReference type="Proteomes" id="UP001646141"/>
    </source>
</evidence>
<comment type="caution">
    <text evidence="2">The sequence shown here is derived from an EMBL/GenBank/DDBJ whole genome shotgun (WGS) entry which is preliminary data.</text>
</comment>
<dbReference type="InterPro" id="IPR003870">
    <property type="entry name" value="DUF222"/>
</dbReference>
<evidence type="ECO:0000259" key="1">
    <source>
        <dbReference type="Pfam" id="PF02720"/>
    </source>
</evidence>
<dbReference type="Proteomes" id="UP001646141">
    <property type="component" value="Unassembled WGS sequence"/>
</dbReference>
<reference evidence="2 3" key="1">
    <citation type="submission" date="2018-09" db="EMBL/GenBank/DDBJ databases">
        <title>Comparative genomics of Leucobacter spp.</title>
        <authorList>
            <person name="Reis A.C."/>
            <person name="Kolvenbach B.A."/>
            <person name="Corvini P.F.X."/>
            <person name="Nunes O.C."/>
        </authorList>
    </citation>
    <scope>NUCLEOTIDE SEQUENCE [LARGE SCALE GENOMIC DNA]</scope>
    <source>
        <strain evidence="2 3">L-1</strain>
    </source>
</reference>
<accession>A0ABS1STN6</accession>
<proteinExistence type="predicted"/>
<dbReference type="EMBL" id="QYAD01000005">
    <property type="protein sequence ID" value="MBL3690874.1"/>
    <property type="molecule type" value="Genomic_DNA"/>
</dbReference>
<protein>
    <submittedName>
        <fullName evidence="2">DUF222 domain-containing protein</fullName>
    </submittedName>
</protein>
<feature type="domain" description="DUF222" evidence="1">
    <location>
        <begin position="42"/>
        <end position="230"/>
    </location>
</feature>
<organism evidence="2 3">
    <name type="scientific">Leucobacter chromiireducens subsp. chromiireducens</name>
    <dbReference type="NCBI Taxonomy" id="660067"/>
    <lineage>
        <taxon>Bacteria</taxon>
        <taxon>Bacillati</taxon>
        <taxon>Actinomycetota</taxon>
        <taxon>Actinomycetes</taxon>
        <taxon>Micrococcales</taxon>
        <taxon>Microbacteriaceae</taxon>
        <taxon>Leucobacter</taxon>
    </lineage>
</organism>
<dbReference type="Pfam" id="PF02720">
    <property type="entry name" value="DUF222"/>
    <property type="match status" value="1"/>
</dbReference>
<name>A0ABS1STN6_9MICO</name>
<keyword evidence="3" id="KW-1185">Reference proteome</keyword>